<comment type="caution">
    <text evidence="2">The sequence shown here is derived from an EMBL/GenBank/DDBJ whole genome shotgun (WGS) entry which is preliminary data.</text>
</comment>
<accession>A0A8J6Y4V2</accession>
<reference evidence="2 3" key="1">
    <citation type="submission" date="2020-08" db="EMBL/GenBank/DDBJ databases">
        <title>Acidobacteriota in marine sediments use diverse sulfur dissimilation pathways.</title>
        <authorList>
            <person name="Wasmund K."/>
        </authorList>
    </citation>
    <scope>NUCLEOTIDE SEQUENCE [LARGE SCALE GENOMIC DNA]</scope>
    <source>
        <strain evidence="2">MAG AM3-A</strain>
    </source>
</reference>
<dbReference type="InterPro" id="IPR005543">
    <property type="entry name" value="PASTA_dom"/>
</dbReference>
<protein>
    <submittedName>
        <fullName evidence="2">PASTA domain-containing protein</fullName>
    </submittedName>
</protein>
<feature type="domain" description="PASTA" evidence="1">
    <location>
        <begin position="97"/>
        <end position="163"/>
    </location>
</feature>
<dbReference type="SMART" id="SM00740">
    <property type="entry name" value="PASTA"/>
    <property type="match status" value="3"/>
</dbReference>
<dbReference type="Gene3D" id="3.30.10.20">
    <property type="match status" value="3"/>
</dbReference>
<evidence type="ECO:0000313" key="2">
    <source>
        <dbReference type="EMBL" id="MBD3870450.1"/>
    </source>
</evidence>
<sequence length="233" mass="25349">MAKRILAALLFLFCAGIVFWFALVHTVHRGTLAVPYLVERNLEEARRRVHDLGLEMRVEDPGVFSTAVLPGAIAFQEPPPGFHVKSGSTVTVRVSLGGKTIDVPEVRESSLNTAQREIERAGLVPGLHARVKGEGAADRIIATGPPVGQQVAPVTRIDLLVNTAPHRQLWVMPSLVSQSLGPVEQFCRLNRLRLGRAREVNYPGVPSGLVLRQYPPAGSPVAPSEIITVWVSR</sequence>
<feature type="domain" description="PASTA" evidence="1">
    <location>
        <begin position="30"/>
        <end position="96"/>
    </location>
</feature>
<evidence type="ECO:0000313" key="3">
    <source>
        <dbReference type="Proteomes" id="UP000598633"/>
    </source>
</evidence>
<evidence type="ECO:0000259" key="1">
    <source>
        <dbReference type="PROSITE" id="PS51178"/>
    </source>
</evidence>
<organism evidence="2 3">
    <name type="scientific">Candidatus Sulfomarinibacter kjeldsenii</name>
    <dbReference type="NCBI Taxonomy" id="2885994"/>
    <lineage>
        <taxon>Bacteria</taxon>
        <taxon>Pseudomonadati</taxon>
        <taxon>Acidobacteriota</taxon>
        <taxon>Thermoanaerobaculia</taxon>
        <taxon>Thermoanaerobaculales</taxon>
        <taxon>Candidatus Sulfomarinibacteraceae</taxon>
        <taxon>Candidatus Sulfomarinibacter</taxon>
    </lineage>
</organism>
<dbReference type="EMBL" id="JACXWA010000062">
    <property type="protein sequence ID" value="MBD3870450.1"/>
    <property type="molecule type" value="Genomic_DNA"/>
</dbReference>
<dbReference type="CDD" id="cd06577">
    <property type="entry name" value="PASTA_pknB"/>
    <property type="match status" value="3"/>
</dbReference>
<dbReference type="Proteomes" id="UP000598633">
    <property type="component" value="Unassembled WGS sequence"/>
</dbReference>
<gene>
    <name evidence="2" type="ORF">IFJ97_03710</name>
</gene>
<dbReference type="Pfam" id="PF03793">
    <property type="entry name" value="PASTA"/>
    <property type="match status" value="3"/>
</dbReference>
<dbReference type="PROSITE" id="PS51178">
    <property type="entry name" value="PASTA"/>
    <property type="match status" value="2"/>
</dbReference>
<dbReference type="AlphaFoldDB" id="A0A8J6Y4V2"/>
<name>A0A8J6Y4V2_9BACT</name>
<proteinExistence type="predicted"/>